<dbReference type="InterPro" id="IPR003661">
    <property type="entry name" value="HisK_dim/P_dom"/>
</dbReference>
<keyword evidence="5" id="KW-0597">Phosphoprotein</keyword>
<evidence type="ECO:0000256" key="6">
    <source>
        <dbReference type="ARBA" id="ARBA00022679"/>
    </source>
</evidence>
<keyword evidence="13 14" id="KW-0472">Membrane</keyword>
<evidence type="ECO:0000256" key="2">
    <source>
        <dbReference type="ARBA" id="ARBA00004651"/>
    </source>
</evidence>
<feature type="transmembrane region" description="Helical" evidence="14">
    <location>
        <begin position="350"/>
        <end position="369"/>
    </location>
</feature>
<dbReference type="GO" id="GO:0000155">
    <property type="term" value="F:phosphorelay sensor kinase activity"/>
    <property type="evidence" value="ECO:0007669"/>
    <property type="project" value="InterPro"/>
</dbReference>
<dbReference type="PANTHER" id="PTHR45528:SF1">
    <property type="entry name" value="SENSOR HISTIDINE KINASE CPXA"/>
    <property type="match status" value="1"/>
</dbReference>
<evidence type="ECO:0000256" key="9">
    <source>
        <dbReference type="ARBA" id="ARBA00022777"/>
    </source>
</evidence>
<protein>
    <recommendedName>
        <fullName evidence="3">histidine kinase</fullName>
        <ecNumber evidence="3">2.7.13.3</ecNumber>
    </recommendedName>
</protein>
<evidence type="ECO:0000256" key="10">
    <source>
        <dbReference type="ARBA" id="ARBA00022840"/>
    </source>
</evidence>
<dbReference type="SMART" id="SM00388">
    <property type="entry name" value="HisKA"/>
    <property type="match status" value="1"/>
</dbReference>
<keyword evidence="8" id="KW-0547">Nucleotide-binding</keyword>
<proteinExistence type="predicted"/>
<evidence type="ECO:0000256" key="7">
    <source>
        <dbReference type="ARBA" id="ARBA00022692"/>
    </source>
</evidence>
<keyword evidence="12" id="KW-0902">Two-component regulatory system</keyword>
<comment type="catalytic activity">
    <reaction evidence="1">
        <text>ATP + protein L-histidine = ADP + protein N-phospho-L-histidine.</text>
        <dbReference type="EC" id="2.7.13.3"/>
    </reaction>
</comment>
<dbReference type="InterPro" id="IPR036890">
    <property type="entry name" value="HATPase_C_sf"/>
</dbReference>
<evidence type="ECO:0000256" key="13">
    <source>
        <dbReference type="ARBA" id="ARBA00023136"/>
    </source>
</evidence>
<dbReference type="PROSITE" id="PS50885">
    <property type="entry name" value="HAMP"/>
    <property type="match status" value="1"/>
</dbReference>
<gene>
    <name evidence="17" type="ORF">QX51_12795</name>
</gene>
<dbReference type="GO" id="GO:0005886">
    <property type="term" value="C:plasma membrane"/>
    <property type="evidence" value="ECO:0007669"/>
    <property type="project" value="UniProtKB-SubCell"/>
</dbReference>
<evidence type="ECO:0000256" key="5">
    <source>
        <dbReference type="ARBA" id="ARBA00022553"/>
    </source>
</evidence>
<dbReference type="InterPro" id="IPR036097">
    <property type="entry name" value="HisK_dim/P_sf"/>
</dbReference>
<dbReference type="AlphaFoldDB" id="A0A0B3VVA0"/>
<organism evidence="17 18">
    <name type="scientific">Terrisporobacter othiniensis</name>
    <dbReference type="NCBI Taxonomy" id="1577792"/>
    <lineage>
        <taxon>Bacteria</taxon>
        <taxon>Bacillati</taxon>
        <taxon>Bacillota</taxon>
        <taxon>Clostridia</taxon>
        <taxon>Peptostreptococcales</taxon>
        <taxon>Peptostreptococcaceae</taxon>
        <taxon>Terrisporobacter</taxon>
    </lineage>
</organism>
<dbReference type="EMBL" id="JWHR01000111">
    <property type="protein sequence ID" value="KHS56544.1"/>
    <property type="molecule type" value="Genomic_DNA"/>
</dbReference>
<comment type="subcellular location">
    <subcellularLocation>
        <location evidence="2">Cell membrane</location>
        <topology evidence="2">Multi-pass membrane protein</topology>
    </subcellularLocation>
</comment>
<dbReference type="InterPro" id="IPR003660">
    <property type="entry name" value="HAMP_dom"/>
</dbReference>
<comment type="caution">
    <text evidence="17">The sequence shown here is derived from an EMBL/GenBank/DDBJ whole genome shotgun (WGS) entry which is preliminary data.</text>
</comment>
<evidence type="ECO:0000256" key="14">
    <source>
        <dbReference type="SAM" id="Phobius"/>
    </source>
</evidence>
<feature type="domain" description="HAMP" evidence="16">
    <location>
        <begin position="399"/>
        <end position="445"/>
    </location>
</feature>
<evidence type="ECO:0000313" key="17">
    <source>
        <dbReference type="EMBL" id="KHS56544.1"/>
    </source>
</evidence>
<evidence type="ECO:0000256" key="4">
    <source>
        <dbReference type="ARBA" id="ARBA00022475"/>
    </source>
</evidence>
<dbReference type="Pfam" id="PF02518">
    <property type="entry name" value="HATPase_c"/>
    <property type="match status" value="1"/>
</dbReference>
<feature type="domain" description="Histidine kinase" evidence="15">
    <location>
        <begin position="460"/>
        <end position="659"/>
    </location>
</feature>
<feature type="transmembrane region" description="Helical" evidence="14">
    <location>
        <begin position="283"/>
        <end position="304"/>
    </location>
</feature>
<dbReference type="CDD" id="cd00082">
    <property type="entry name" value="HisKA"/>
    <property type="match status" value="1"/>
</dbReference>
<feature type="transmembrane region" description="Helical" evidence="14">
    <location>
        <begin position="256"/>
        <end position="277"/>
    </location>
</feature>
<evidence type="ECO:0000259" key="15">
    <source>
        <dbReference type="PROSITE" id="PS50109"/>
    </source>
</evidence>
<keyword evidence="6" id="KW-0808">Transferase</keyword>
<feature type="transmembrane region" description="Helical" evidence="14">
    <location>
        <begin position="375"/>
        <end position="393"/>
    </location>
</feature>
<keyword evidence="7 14" id="KW-0812">Transmembrane</keyword>
<dbReference type="OrthoDB" id="9792991at2"/>
<sequence>MKGNRGFKFINLIIIFVCISAFLATIPTTISLFANGAGVFTSYMHKDQFAIEDEFYKSRAFDSNLMSYLTSATSGSLQGTDKDTSDEDKKNIEETRKWAREELKTISNLNYFIINKDTNEVYTNSDSKTAKEFQGKYKGECDVKISANNHNVSYSKTFGNKEYKNLNVNDELGSVMQLRNGDIYMSIPENFERVPGIYDRIYETKSDFERDIIHVQIILATLGASLVLGIISTFLYKRSKTELFDKDSFWLKFSKFIPLELYIVGLICAVVFIVQGMDYYYDMLSSFTFSFLGIGFICTVLYIFNKQINSYDNKLDFFKTAFIYRVLNFSKKAFVRIFKLTKSMPLSKRIVGLAIVCIGVNLFLMIFAISDYNPFIAIIAAILTIGGFAYYVLKKLWYLSYIMDGTERIKNGDIHHKLKLIGEDNFTTLADNINNIRDGLDKAIDNQLKSERMKSELITNVSHDLKTPLTSIINYVELIKKEEDISPEYLKDYVNVLDSKSKRLKILIEDLFEASKASSGNIELNMEKIDLTQLLRQSIGEMEEKLSEAKLNLKINVPEEKTYIRADGRRLYRVLENLLGNISKYSLPNTRVYIDIIEEDGKVKLTMKNISSYELNFDPDEIMERFKRADDSRNTEGSGLGLAIARDLVNLQGGTFSIDIDGDLFKSIVEFDEIK</sequence>
<dbReference type="SUPFAM" id="SSF55874">
    <property type="entry name" value="ATPase domain of HSP90 chaperone/DNA topoisomerase II/histidine kinase"/>
    <property type="match status" value="1"/>
</dbReference>
<dbReference type="PANTHER" id="PTHR45528">
    <property type="entry name" value="SENSOR HISTIDINE KINASE CPXA"/>
    <property type="match status" value="1"/>
</dbReference>
<evidence type="ECO:0000259" key="16">
    <source>
        <dbReference type="PROSITE" id="PS50885"/>
    </source>
</evidence>
<dbReference type="InterPro" id="IPR050398">
    <property type="entry name" value="HssS/ArlS-like"/>
</dbReference>
<dbReference type="GO" id="GO:0005524">
    <property type="term" value="F:ATP binding"/>
    <property type="evidence" value="ECO:0007669"/>
    <property type="project" value="UniProtKB-KW"/>
</dbReference>
<reference evidence="17 18" key="1">
    <citation type="submission" date="2014-12" db="EMBL/GenBank/DDBJ databases">
        <title>Draft genome sequence of Terrisporobacter sp. 08-306576, isolated from the blood culture of a bacteremia patient.</title>
        <authorList>
            <person name="Lund L.C."/>
            <person name="Sydenham T.V."/>
            <person name="Hogh S.V."/>
            <person name="Skov M.N."/>
            <person name="Kemp M."/>
            <person name="Justesen U.S."/>
        </authorList>
    </citation>
    <scope>NUCLEOTIDE SEQUENCE [LARGE SCALE GENOMIC DNA]</scope>
    <source>
        <strain evidence="17 18">08-306576</strain>
    </source>
</reference>
<keyword evidence="11 14" id="KW-1133">Transmembrane helix</keyword>
<dbReference type="Proteomes" id="UP000031189">
    <property type="component" value="Unassembled WGS sequence"/>
</dbReference>
<keyword evidence="9" id="KW-0418">Kinase</keyword>
<feature type="transmembrane region" description="Helical" evidence="14">
    <location>
        <begin position="12"/>
        <end position="34"/>
    </location>
</feature>
<dbReference type="RefSeq" id="WP_039680310.1">
    <property type="nucleotide sequence ID" value="NZ_JWHR01000111.1"/>
</dbReference>
<keyword evidence="10" id="KW-0067">ATP-binding</keyword>
<dbReference type="SMART" id="SM00387">
    <property type="entry name" value="HATPase_c"/>
    <property type="match status" value="1"/>
</dbReference>
<keyword evidence="4" id="KW-1003">Cell membrane</keyword>
<feature type="transmembrane region" description="Helical" evidence="14">
    <location>
        <begin position="212"/>
        <end position="236"/>
    </location>
</feature>
<accession>A0A0B3VVA0</accession>
<dbReference type="SUPFAM" id="SSF47384">
    <property type="entry name" value="Homodimeric domain of signal transducing histidine kinase"/>
    <property type="match status" value="1"/>
</dbReference>
<dbReference type="Gene3D" id="1.10.287.130">
    <property type="match status" value="1"/>
</dbReference>
<evidence type="ECO:0000256" key="1">
    <source>
        <dbReference type="ARBA" id="ARBA00000085"/>
    </source>
</evidence>
<dbReference type="PROSITE" id="PS50109">
    <property type="entry name" value="HIS_KIN"/>
    <property type="match status" value="1"/>
</dbReference>
<evidence type="ECO:0000256" key="8">
    <source>
        <dbReference type="ARBA" id="ARBA00022741"/>
    </source>
</evidence>
<evidence type="ECO:0000256" key="11">
    <source>
        <dbReference type="ARBA" id="ARBA00022989"/>
    </source>
</evidence>
<dbReference type="Gene3D" id="3.30.565.10">
    <property type="entry name" value="Histidine kinase-like ATPase, C-terminal domain"/>
    <property type="match status" value="1"/>
</dbReference>
<dbReference type="Pfam" id="PF00512">
    <property type="entry name" value="HisKA"/>
    <property type="match status" value="1"/>
</dbReference>
<name>A0A0B3VVA0_9FIRM</name>
<dbReference type="InterPro" id="IPR005467">
    <property type="entry name" value="His_kinase_dom"/>
</dbReference>
<evidence type="ECO:0000313" key="18">
    <source>
        <dbReference type="Proteomes" id="UP000031189"/>
    </source>
</evidence>
<evidence type="ECO:0000256" key="12">
    <source>
        <dbReference type="ARBA" id="ARBA00023012"/>
    </source>
</evidence>
<evidence type="ECO:0000256" key="3">
    <source>
        <dbReference type="ARBA" id="ARBA00012438"/>
    </source>
</evidence>
<dbReference type="InterPro" id="IPR003594">
    <property type="entry name" value="HATPase_dom"/>
</dbReference>
<dbReference type="STRING" id="1577792.QX51_12795"/>
<dbReference type="FunFam" id="1.10.287.130:FF:000008">
    <property type="entry name" value="Two-component sensor histidine kinase"/>
    <property type="match status" value="1"/>
</dbReference>
<keyword evidence="18" id="KW-1185">Reference proteome</keyword>
<dbReference type="EC" id="2.7.13.3" evidence="3"/>